<evidence type="ECO:0000256" key="2">
    <source>
        <dbReference type="ARBA" id="ARBA00023015"/>
    </source>
</evidence>
<keyword evidence="1" id="KW-0678">Repressor</keyword>
<dbReference type="AlphaFoldDB" id="A0A559KBL7"/>
<evidence type="ECO:0000256" key="3">
    <source>
        <dbReference type="ARBA" id="ARBA00023125"/>
    </source>
</evidence>
<keyword evidence="4" id="KW-0804">Transcription</keyword>
<comment type="caution">
    <text evidence="6">The sequence shown here is derived from an EMBL/GenBank/DDBJ whole genome shotgun (WGS) entry which is preliminary data.</text>
</comment>
<dbReference type="InterPro" id="IPR047057">
    <property type="entry name" value="MerR_fam"/>
</dbReference>
<dbReference type="PROSITE" id="PS00552">
    <property type="entry name" value="HTH_MERR_1"/>
    <property type="match status" value="1"/>
</dbReference>
<gene>
    <name evidence="6" type="ORF">FPZ49_13390</name>
</gene>
<keyword evidence="2" id="KW-0805">Transcription regulation</keyword>
<evidence type="ECO:0000313" key="6">
    <source>
        <dbReference type="EMBL" id="TVY09518.1"/>
    </source>
</evidence>
<dbReference type="Gene3D" id="1.10.1660.10">
    <property type="match status" value="1"/>
</dbReference>
<sequence length="120" mass="14162">MRIGELARRAQVTIRTVRYYESIGLLPQGMREGSGQHYYTEDTLVRLRKIDQLKKLGLSLDEIREVVDFYFIDPSGVQSKQKVLSLLRQYLAQTDQKINELQQFSAELRTHIDYFERCFT</sequence>
<evidence type="ECO:0000259" key="5">
    <source>
        <dbReference type="PROSITE" id="PS50937"/>
    </source>
</evidence>
<dbReference type="Proteomes" id="UP000317036">
    <property type="component" value="Unassembled WGS sequence"/>
</dbReference>
<feature type="domain" description="HTH merR-type" evidence="5">
    <location>
        <begin position="1"/>
        <end position="69"/>
    </location>
</feature>
<dbReference type="SMART" id="SM00422">
    <property type="entry name" value="HTH_MERR"/>
    <property type="match status" value="1"/>
</dbReference>
<dbReference type="InterPro" id="IPR000551">
    <property type="entry name" value="MerR-type_HTH_dom"/>
</dbReference>
<keyword evidence="7" id="KW-1185">Reference proteome</keyword>
<dbReference type="OrthoDB" id="9791488at2"/>
<dbReference type="PANTHER" id="PTHR30204">
    <property type="entry name" value="REDOX-CYCLING DRUG-SENSING TRANSCRIPTIONAL ACTIVATOR SOXR"/>
    <property type="match status" value="1"/>
</dbReference>
<dbReference type="InterPro" id="IPR009061">
    <property type="entry name" value="DNA-bd_dom_put_sf"/>
</dbReference>
<reference evidence="6 7" key="1">
    <citation type="submission" date="2019-07" db="EMBL/GenBank/DDBJ databases">
        <authorList>
            <person name="Kim J."/>
        </authorList>
    </citation>
    <scope>NUCLEOTIDE SEQUENCE [LARGE SCALE GENOMIC DNA]</scope>
    <source>
        <strain evidence="6 7">JC52</strain>
    </source>
</reference>
<evidence type="ECO:0000256" key="4">
    <source>
        <dbReference type="ARBA" id="ARBA00023163"/>
    </source>
</evidence>
<keyword evidence="3" id="KW-0238">DNA-binding</keyword>
<dbReference type="PANTHER" id="PTHR30204:SF69">
    <property type="entry name" value="MERR-FAMILY TRANSCRIPTIONAL REGULATOR"/>
    <property type="match status" value="1"/>
</dbReference>
<proteinExistence type="predicted"/>
<dbReference type="SUPFAM" id="SSF46955">
    <property type="entry name" value="Putative DNA-binding domain"/>
    <property type="match status" value="1"/>
</dbReference>
<dbReference type="Pfam" id="PF13411">
    <property type="entry name" value="MerR_1"/>
    <property type="match status" value="1"/>
</dbReference>
<evidence type="ECO:0000313" key="7">
    <source>
        <dbReference type="Proteomes" id="UP000317036"/>
    </source>
</evidence>
<protein>
    <submittedName>
        <fullName evidence="6">MerR family transcriptional regulator</fullName>
    </submittedName>
</protein>
<evidence type="ECO:0000256" key="1">
    <source>
        <dbReference type="ARBA" id="ARBA00022491"/>
    </source>
</evidence>
<organism evidence="6 7">
    <name type="scientific">Paenibacillus cremeus</name>
    <dbReference type="NCBI Taxonomy" id="2163881"/>
    <lineage>
        <taxon>Bacteria</taxon>
        <taxon>Bacillati</taxon>
        <taxon>Bacillota</taxon>
        <taxon>Bacilli</taxon>
        <taxon>Bacillales</taxon>
        <taxon>Paenibacillaceae</taxon>
        <taxon>Paenibacillus</taxon>
    </lineage>
</organism>
<dbReference type="GO" id="GO:0003700">
    <property type="term" value="F:DNA-binding transcription factor activity"/>
    <property type="evidence" value="ECO:0007669"/>
    <property type="project" value="InterPro"/>
</dbReference>
<dbReference type="EMBL" id="VNJI01000014">
    <property type="protein sequence ID" value="TVY09518.1"/>
    <property type="molecule type" value="Genomic_DNA"/>
</dbReference>
<accession>A0A559KBL7</accession>
<name>A0A559KBL7_9BACL</name>
<dbReference type="PROSITE" id="PS50937">
    <property type="entry name" value="HTH_MERR_2"/>
    <property type="match status" value="1"/>
</dbReference>
<dbReference type="GO" id="GO:0003677">
    <property type="term" value="F:DNA binding"/>
    <property type="evidence" value="ECO:0007669"/>
    <property type="project" value="UniProtKB-KW"/>
</dbReference>
<dbReference type="PRINTS" id="PR00040">
    <property type="entry name" value="HTHMERR"/>
</dbReference>